<dbReference type="PROSITE" id="PS50878">
    <property type="entry name" value="RT_POL"/>
    <property type="match status" value="1"/>
</dbReference>
<dbReference type="GO" id="GO:0006508">
    <property type="term" value="P:proteolysis"/>
    <property type="evidence" value="ECO:0007669"/>
    <property type="project" value="UniProtKB-KW"/>
</dbReference>
<dbReference type="CDD" id="cd09274">
    <property type="entry name" value="RNase_HI_RT_Ty3"/>
    <property type="match status" value="1"/>
</dbReference>
<protein>
    <submittedName>
        <fullName evidence="9">Uncharacterized protein</fullName>
    </submittedName>
</protein>
<dbReference type="FunFam" id="3.10.10.10:FF:000007">
    <property type="entry name" value="Retrovirus-related Pol polyprotein from transposon 17.6-like Protein"/>
    <property type="match status" value="1"/>
</dbReference>
<evidence type="ECO:0000256" key="1">
    <source>
        <dbReference type="ARBA" id="ARBA00022670"/>
    </source>
</evidence>
<dbReference type="InterPro" id="IPR000477">
    <property type="entry name" value="RT_dom"/>
</dbReference>
<dbReference type="Pfam" id="PF00078">
    <property type="entry name" value="RVT_1"/>
    <property type="match status" value="1"/>
</dbReference>
<accession>A0A085N395</accession>
<dbReference type="AlphaFoldDB" id="A0A085N395"/>
<dbReference type="Gene3D" id="3.30.70.270">
    <property type="match status" value="2"/>
</dbReference>
<sequence length="437" mass="49419">MIHDFGAILAGKSVFSKLDLVRAYQQIPVHPDDIPKTAVTTPFGLFEYVRMQFGLRNAAQTFQRFIGEVTRDLPFCFAYMDGVLIASSSLAEHAKHLEQVFERFEKYGVRLNPSKYVFYESQLEFLGFQIDAHGIKPLQRKVEAIQHFPLPTTVAQLRRFLGCLPNIAEIVIPLENIVSKQNGNGQLRLSKAAIQAFSLAKQQLLKTTMLSHVREDAQLSVAVDASDKAIGAVLQQLIDRRWQPLVFFSKKFTIAQRHYSTFGRELLAAYLAVRHFRHWLEGRHFIIFTDHKPLVYGIRNGSNHHNPREIRHLDFIQTFTTDVRHIRGIENSVADADALSRMEVNSLITGLHCGGLRQLAEAQQVDSEVRLLRTNTSLALRDVLLPGAAVTVVCDVSLGQPRPYLPNAFRKPAFEALHALAHAGIRATRRLVAERYV</sequence>
<keyword evidence="3" id="KW-0548">Nucleotidyltransferase</keyword>
<dbReference type="CDD" id="cd01647">
    <property type="entry name" value="RT_LTR"/>
    <property type="match status" value="1"/>
</dbReference>
<dbReference type="Proteomes" id="UP000030758">
    <property type="component" value="Unassembled WGS sequence"/>
</dbReference>
<keyword evidence="4" id="KW-0540">Nuclease</keyword>
<organism evidence="9">
    <name type="scientific">Trichuris suis</name>
    <name type="common">pig whipworm</name>
    <dbReference type="NCBI Taxonomy" id="68888"/>
    <lineage>
        <taxon>Eukaryota</taxon>
        <taxon>Metazoa</taxon>
        <taxon>Ecdysozoa</taxon>
        <taxon>Nematoda</taxon>
        <taxon>Enoplea</taxon>
        <taxon>Dorylaimia</taxon>
        <taxon>Trichinellida</taxon>
        <taxon>Trichuridae</taxon>
        <taxon>Trichuris</taxon>
    </lineage>
</organism>
<dbReference type="InterPro" id="IPR041577">
    <property type="entry name" value="RT_RNaseH_2"/>
</dbReference>
<keyword evidence="2" id="KW-0808">Transferase</keyword>
<dbReference type="GO" id="GO:0003964">
    <property type="term" value="F:RNA-directed DNA polymerase activity"/>
    <property type="evidence" value="ECO:0007669"/>
    <property type="project" value="UniProtKB-KW"/>
</dbReference>
<dbReference type="EMBL" id="KL367564">
    <property type="protein sequence ID" value="KFD63941.1"/>
    <property type="molecule type" value="Genomic_DNA"/>
</dbReference>
<dbReference type="OrthoDB" id="154058at2759"/>
<keyword evidence="7" id="KW-0695">RNA-directed DNA polymerase</keyword>
<dbReference type="InterPro" id="IPR043128">
    <property type="entry name" value="Rev_trsase/Diguanyl_cyclase"/>
</dbReference>
<evidence type="ECO:0000313" key="9">
    <source>
        <dbReference type="EMBL" id="KFD63941.1"/>
    </source>
</evidence>
<proteinExistence type="predicted"/>
<dbReference type="GO" id="GO:0008233">
    <property type="term" value="F:peptidase activity"/>
    <property type="evidence" value="ECO:0007669"/>
    <property type="project" value="UniProtKB-KW"/>
</dbReference>
<dbReference type="InterPro" id="IPR050951">
    <property type="entry name" value="Retrovirus_Pol_polyprotein"/>
</dbReference>
<dbReference type="Pfam" id="PF17919">
    <property type="entry name" value="RT_RNaseH_2"/>
    <property type="match status" value="1"/>
</dbReference>
<evidence type="ECO:0000256" key="8">
    <source>
        <dbReference type="ARBA" id="ARBA00023268"/>
    </source>
</evidence>
<keyword evidence="1" id="KW-0645">Protease</keyword>
<keyword evidence="8" id="KW-0511">Multifunctional enzyme</keyword>
<evidence type="ECO:0000256" key="6">
    <source>
        <dbReference type="ARBA" id="ARBA00022801"/>
    </source>
</evidence>
<name>A0A085N395_9BILA</name>
<evidence type="ECO:0000256" key="7">
    <source>
        <dbReference type="ARBA" id="ARBA00022918"/>
    </source>
</evidence>
<gene>
    <name evidence="9" type="ORF">M514_14152</name>
</gene>
<dbReference type="FunFam" id="3.10.20.370:FF:000001">
    <property type="entry name" value="Retrovirus-related Pol polyprotein from transposon 17.6-like protein"/>
    <property type="match status" value="1"/>
</dbReference>
<dbReference type="PANTHER" id="PTHR37984:SF5">
    <property type="entry name" value="PROTEIN NYNRIN-LIKE"/>
    <property type="match status" value="1"/>
</dbReference>
<evidence type="ECO:0000256" key="2">
    <source>
        <dbReference type="ARBA" id="ARBA00022679"/>
    </source>
</evidence>
<keyword evidence="5" id="KW-0255">Endonuclease</keyword>
<evidence type="ECO:0000256" key="3">
    <source>
        <dbReference type="ARBA" id="ARBA00022695"/>
    </source>
</evidence>
<evidence type="ECO:0000256" key="4">
    <source>
        <dbReference type="ARBA" id="ARBA00022722"/>
    </source>
</evidence>
<dbReference type="InterPro" id="IPR043502">
    <property type="entry name" value="DNA/RNA_pol_sf"/>
</dbReference>
<evidence type="ECO:0000256" key="5">
    <source>
        <dbReference type="ARBA" id="ARBA00022759"/>
    </source>
</evidence>
<reference evidence="9" key="1">
    <citation type="journal article" date="2014" name="Nat. Genet.">
        <title>Genome and transcriptome of the porcine whipworm Trichuris suis.</title>
        <authorList>
            <person name="Jex A.R."/>
            <person name="Nejsum P."/>
            <person name="Schwarz E.M."/>
            <person name="Hu L."/>
            <person name="Young N.D."/>
            <person name="Hall R.S."/>
            <person name="Korhonen P.K."/>
            <person name="Liao S."/>
            <person name="Thamsborg S."/>
            <person name="Xia J."/>
            <person name="Xu P."/>
            <person name="Wang S."/>
            <person name="Scheerlinck J.P."/>
            <person name="Hofmann A."/>
            <person name="Sternberg P.W."/>
            <person name="Wang J."/>
            <person name="Gasser R.B."/>
        </authorList>
    </citation>
    <scope>NUCLEOTIDE SEQUENCE [LARGE SCALE GENOMIC DNA]</scope>
    <source>
        <strain evidence="9">DCEP-RM93F</strain>
    </source>
</reference>
<dbReference type="Gene3D" id="3.10.10.10">
    <property type="entry name" value="HIV Type 1 Reverse Transcriptase, subunit A, domain 1"/>
    <property type="match status" value="1"/>
</dbReference>
<keyword evidence="6" id="KW-0378">Hydrolase</keyword>
<dbReference type="SUPFAM" id="SSF56672">
    <property type="entry name" value="DNA/RNA polymerases"/>
    <property type="match status" value="1"/>
</dbReference>
<dbReference type="GO" id="GO:0004519">
    <property type="term" value="F:endonuclease activity"/>
    <property type="evidence" value="ECO:0007669"/>
    <property type="project" value="UniProtKB-KW"/>
</dbReference>
<dbReference type="PANTHER" id="PTHR37984">
    <property type="entry name" value="PROTEIN CBG26694"/>
    <property type="match status" value="1"/>
</dbReference>